<evidence type="ECO:0000259" key="2">
    <source>
        <dbReference type="Pfam" id="PF02517"/>
    </source>
</evidence>
<keyword evidence="3" id="KW-0378">Hydrolase</keyword>
<sequence>MRGIILLKKKMSTKSLNLLVLFLFFGIYFILDNLFFARLQPTMSNYVHSRFLGHVLTYSISLGPLLLGATLLKPKVPNEFLEKFGLKGSFLQGLSFGIIATLPMFLGYALVFTFNRKIDPNTLLINNVSSGFFEEVIFRAYFFGLVYRYTRLGFIPSILATSFLFAILHLYQSQDLGELALIFCTTFFGSILFSWLYAEWSFNLWIPIALHVLMNSAWMIFDVADNAAGNGWSNFFRFLTIFIAIISTIVHVRKSEAGLQIKGKNLWLKD</sequence>
<feature type="transmembrane region" description="Helical" evidence="1">
    <location>
        <begin position="235"/>
        <end position="252"/>
    </location>
</feature>
<feature type="transmembrane region" description="Helical" evidence="1">
    <location>
        <begin position="93"/>
        <end position="114"/>
    </location>
</feature>
<keyword evidence="3" id="KW-0645">Protease</keyword>
<keyword evidence="1" id="KW-0472">Membrane</keyword>
<accession>A0A2X2L1S1</accession>
<dbReference type="GO" id="GO:0080120">
    <property type="term" value="P:CAAX-box protein maturation"/>
    <property type="evidence" value="ECO:0007669"/>
    <property type="project" value="UniProtKB-ARBA"/>
</dbReference>
<dbReference type="AlphaFoldDB" id="A0A2X2L1S1"/>
<dbReference type="Proteomes" id="UP000251241">
    <property type="component" value="Unassembled WGS sequence"/>
</dbReference>
<feature type="transmembrane region" description="Helical" evidence="1">
    <location>
        <begin position="178"/>
        <end position="198"/>
    </location>
</feature>
<proteinExistence type="predicted"/>
<organism evidence="3 4">
    <name type="scientific">Sphingobacterium multivorum</name>
    <dbReference type="NCBI Taxonomy" id="28454"/>
    <lineage>
        <taxon>Bacteria</taxon>
        <taxon>Pseudomonadati</taxon>
        <taxon>Bacteroidota</taxon>
        <taxon>Sphingobacteriia</taxon>
        <taxon>Sphingobacteriales</taxon>
        <taxon>Sphingobacteriaceae</taxon>
        <taxon>Sphingobacterium</taxon>
    </lineage>
</organism>
<feature type="transmembrane region" description="Helical" evidence="1">
    <location>
        <begin position="51"/>
        <end position="72"/>
    </location>
</feature>
<evidence type="ECO:0000313" key="3">
    <source>
        <dbReference type="EMBL" id="SPZ87979.1"/>
    </source>
</evidence>
<dbReference type="EMBL" id="UAUU01000009">
    <property type="protein sequence ID" value="SPZ87979.1"/>
    <property type="molecule type" value="Genomic_DNA"/>
</dbReference>
<keyword evidence="1" id="KW-0812">Transmembrane</keyword>
<evidence type="ECO:0000256" key="1">
    <source>
        <dbReference type="SAM" id="Phobius"/>
    </source>
</evidence>
<dbReference type="InterPro" id="IPR003675">
    <property type="entry name" value="Rce1/LyrA-like_dom"/>
</dbReference>
<dbReference type="Pfam" id="PF02517">
    <property type="entry name" value="Rce1-like"/>
    <property type="match status" value="1"/>
</dbReference>
<feature type="transmembrane region" description="Helical" evidence="1">
    <location>
        <begin position="152"/>
        <end position="171"/>
    </location>
</feature>
<feature type="domain" description="CAAX prenyl protease 2/Lysostaphin resistance protein A-like" evidence="2">
    <location>
        <begin position="123"/>
        <end position="216"/>
    </location>
</feature>
<dbReference type="GO" id="GO:0006508">
    <property type="term" value="P:proteolysis"/>
    <property type="evidence" value="ECO:0007669"/>
    <property type="project" value="UniProtKB-KW"/>
</dbReference>
<name>A0A2X2L1S1_SPHMU</name>
<protein>
    <submittedName>
        <fullName evidence="3">CAAX amino terminal protease self- immunity</fullName>
    </submittedName>
</protein>
<dbReference type="GO" id="GO:0004175">
    <property type="term" value="F:endopeptidase activity"/>
    <property type="evidence" value="ECO:0007669"/>
    <property type="project" value="UniProtKB-ARBA"/>
</dbReference>
<keyword evidence="1" id="KW-1133">Transmembrane helix</keyword>
<feature type="transmembrane region" description="Helical" evidence="1">
    <location>
        <begin position="204"/>
        <end position="223"/>
    </location>
</feature>
<reference evidence="3 4" key="1">
    <citation type="submission" date="2018-06" db="EMBL/GenBank/DDBJ databases">
        <authorList>
            <consortium name="Pathogen Informatics"/>
            <person name="Doyle S."/>
        </authorList>
    </citation>
    <scope>NUCLEOTIDE SEQUENCE [LARGE SCALE GENOMIC DNA]</scope>
    <source>
        <strain evidence="3 4">NCTC11343</strain>
    </source>
</reference>
<gene>
    <name evidence="3" type="ORF">NCTC11343_03223</name>
</gene>
<evidence type="ECO:0000313" key="4">
    <source>
        <dbReference type="Proteomes" id="UP000251241"/>
    </source>
</evidence>
<feature type="transmembrane region" description="Helical" evidence="1">
    <location>
        <begin position="12"/>
        <end position="31"/>
    </location>
</feature>